<dbReference type="EMBL" id="CAEQ01001111">
    <property type="protein sequence ID" value="CCD13324.1"/>
    <property type="molecule type" value="Genomic_DNA"/>
</dbReference>
<feature type="transmembrane region" description="Helical" evidence="1">
    <location>
        <begin position="251"/>
        <end position="270"/>
    </location>
</feature>
<gene>
    <name evidence="2" type="ORF">TCIL3000_0_40870</name>
</gene>
<feature type="transmembrane region" description="Helical" evidence="1">
    <location>
        <begin position="216"/>
        <end position="239"/>
    </location>
</feature>
<feature type="transmembrane region" description="Helical" evidence="1">
    <location>
        <begin position="123"/>
        <end position="145"/>
    </location>
</feature>
<evidence type="ECO:0000313" key="2">
    <source>
        <dbReference type="EMBL" id="CCD13324.1"/>
    </source>
</evidence>
<accession>F9W801</accession>
<feature type="transmembrane region" description="Helical" evidence="1">
    <location>
        <begin position="157"/>
        <end position="178"/>
    </location>
</feature>
<protein>
    <submittedName>
        <fullName evidence="2">WGS project CAEQ00000000 data, annotated contig 1682</fullName>
    </submittedName>
</protein>
<keyword evidence="1" id="KW-0812">Transmembrane</keyword>
<dbReference type="AlphaFoldDB" id="F9W801"/>
<comment type="caution">
    <text evidence="2">The sequence shown here is derived from an EMBL/GenBank/DDBJ whole genome shotgun (WGS) entry which is preliminary data.</text>
</comment>
<organism evidence="2 3">
    <name type="scientific">Trypanosoma congolense (strain IL3000)</name>
    <dbReference type="NCBI Taxonomy" id="1068625"/>
    <lineage>
        <taxon>Eukaryota</taxon>
        <taxon>Discoba</taxon>
        <taxon>Euglenozoa</taxon>
        <taxon>Kinetoplastea</taxon>
        <taxon>Metakinetoplastina</taxon>
        <taxon>Trypanosomatida</taxon>
        <taxon>Trypanosomatidae</taxon>
        <taxon>Trypanosoma</taxon>
        <taxon>Nannomonas</taxon>
    </lineage>
</organism>
<evidence type="ECO:0000256" key="1">
    <source>
        <dbReference type="SAM" id="Phobius"/>
    </source>
</evidence>
<name>F9W801_TRYCI</name>
<feature type="transmembrane region" description="Helical" evidence="1">
    <location>
        <begin position="190"/>
        <end position="210"/>
    </location>
</feature>
<feature type="transmembrane region" description="Helical" evidence="1">
    <location>
        <begin position="20"/>
        <end position="39"/>
    </location>
</feature>
<keyword evidence="1" id="KW-1133">Transmembrane helix</keyword>
<reference evidence="3" key="1">
    <citation type="submission" date="2011-07" db="EMBL/GenBank/DDBJ databases">
        <title>Divergent evolution of antigenic variation in African trypanosomes.</title>
        <authorList>
            <person name="Jackson A.P."/>
            <person name="Berry A."/>
            <person name="Allison H.C."/>
            <person name="Burton P."/>
            <person name="Anderson J."/>
            <person name="Aslett M."/>
            <person name="Brown R."/>
            <person name="Corton N."/>
            <person name="Harris D."/>
            <person name="Hauser H."/>
            <person name="Gamble J."/>
            <person name="Gilderthorp R."/>
            <person name="McQuillan J."/>
            <person name="Quail M.A."/>
            <person name="Sanders M."/>
            <person name="Van Tonder A."/>
            <person name="Ginger M.L."/>
            <person name="Donelson J.E."/>
            <person name="Field M.C."/>
            <person name="Barry J.D."/>
            <person name="Berriman M."/>
            <person name="Hertz-Fowler C."/>
        </authorList>
    </citation>
    <scope>NUCLEOTIDE SEQUENCE [LARGE SCALE GENOMIC DNA]</scope>
    <source>
        <strain evidence="3">IL3000</strain>
    </source>
</reference>
<proteinExistence type="predicted"/>
<dbReference type="VEuPathDB" id="TriTrypDB:TcIL3000_0_40870"/>
<keyword evidence="1" id="KW-0472">Membrane</keyword>
<evidence type="ECO:0000313" key="3">
    <source>
        <dbReference type="Proteomes" id="UP000000702"/>
    </source>
</evidence>
<reference evidence="2 3" key="2">
    <citation type="journal article" date="2012" name="Proc. Natl. Acad. Sci. U.S.A.">
        <title>Antigenic diversity is generated by distinct evolutionary mechanisms in African trypanosome species.</title>
        <authorList>
            <person name="Jackson A.P."/>
            <person name="Berry A."/>
            <person name="Aslett M."/>
            <person name="Allison H.C."/>
            <person name="Burton P."/>
            <person name="Vavrova-Anderson J."/>
            <person name="Brown R."/>
            <person name="Browne H."/>
            <person name="Corton N."/>
            <person name="Hauser H."/>
            <person name="Gamble J."/>
            <person name="Gilderthorp R."/>
            <person name="Marcello L."/>
            <person name="McQuillan J."/>
            <person name="Otto T.D."/>
            <person name="Quail M.A."/>
            <person name="Sanders M.J."/>
            <person name="van Tonder A."/>
            <person name="Ginger M.L."/>
            <person name="Field M.C."/>
            <person name="Barry J.D."/>
            <person name="Hertz-Fowler C."/>
            <person name="Berriman M."/>
        </authorList>
    </citation>
    <scope>NUCLEOTIDE SEQUENCE [LARGE SCALE GENOMIC DNA]</scope>
    <source>
        <strain evidence="2 3">IL3000</strain>
    </source>
</reference>
<sequence length="300" mass="33427">MLKVFKFHNIELCLQTQWLATPLGVCVGLLSFFALQGFLVSRSQNYLASVGSYMALGKTLCFLRYWHLTSAPFSPYVFIDVRSILSTGVLRAISYVSFFIALRELGPLRCAILWSATLLTVKCAAYSLSVLHAMFLVCTTLSIFLCCYEPLRLEKGVTLSLFLTIGGVVFSFLTFIVFDNSLPNSGNFCFLTYEHLFCSVLLAACGFLFAPGEYDLSGMLCCFLSRFMAMACGFVISPYDLELALPAVKHGMHLFIFNLACLSLFIYVSGGSKNGDLFNFFWECCSYYSLRSSCLSNALE</sequence>
<keyword evidence="3" id="KW-1185">Reference proteome</keyword>
<dbReference type="Proteomes" id="UP000000702">
    <property type="component" value="Unassembled WGS sequence"/>
</dbReference>
<feature type="transmembrane region" description="Helical" evidence="1">
    <location>
        <begin position="46"/>
        <end position="66"/>
    </location>
</feature>